<dbReference type="PANTHER" id="PTHR31299:SF0">
    <property type="entry name" value="ESTERASE, PUTATIVE (AFU_ORTHOLOGUE AFUA_1G05850)-RELATED"/>
    <property type="match status" value="1"/>
</dbReference>
<dbReference type="Gene3D" id="3.40.50.1820">
    <property type="entry name" value="alpha/beta hydrolase"/>
    <property type="match status" value="1"/>
</dbReference>
<dbReference type="Proteomes" id="UP000749740">
    <property type="component" value="Unassembled WGS sequence"/>
</dbReference>
<dbReference type="InterPro" id="IPR029058">
    <property type="entry name" value="AB_hydrolase_fold"/>
</dbReference>
<dbReference type="SUPFAM" id="SSF159501">
    <property type="entry name" value="EreA/ChaN-like"/>
    <property type="match status" value="1"/>
</dbReference>
<feature type="domain" description="Phosphoribosyltransferase" evidence="1">
    <location>
        <begin position="12"/>
        <end position="181"/>
    </location>
</feature>
<accession>A0A9Q3MCS2</accession>
<reference evidence="2" key="1">
    <citation type="submission" date="2020-04" db="EMBL/GenBank/DDBJ databases">
        <title>Global-level population genomics: horizontal gene transfer, symbiosis and evolution in Rhizobia.</title>
        <authorList>
            <person name="Gai Y."/>
        </authorList>
    </citation>
    <scope>NUCLEOTIDE SEQUENCE</scope>
    <source>
        <strain evidence="2">BLR57</strain>
    </source>
</reference>
<dbReference type="Pfam" id="PF05139">
    <property type="entry name" value="Erythro_esteras"/>
    <property type="match status" value="1"/>
</dbReference>
<dbReference type="GO" id="GO:0046677">
    <property type="term" value="P:response to antibiotic"/>
    <property type="evidence" value="ECO:0007669"/>
    <property type="project" value="InterPro"/>
</dbReference>
<dbReference type="SUPFAM" id="SSF53271">
    <property type="entry name" value="PRTase-like"/>
    <property type="match status" value="1"/>
</dbReference>
<organism evidence="2 3">
    <name type="scientific">Rhizobium lentis</name>
    <dbReference type="NCBI Taxonomy" id="1138194"/>
    <lineage>
        <taxon>Bacteria</taxon>
        <taxon>Pseudomonadati</taxon>
        <taxon>Pseudomonadota</taxon>
        <taxon>Alphaproteobacteria</taxon>
        <taxon>Hyphomicrobiales</taxon>
        <taxon>Rhizobiaceae</taxon>
        <taxon>Rhizobium/Agrobacterium group</taxon>
        <taxon>Rhizobium</taxon>
    </lineage>
</organism>
<dbReference type="Gene3D" id="3.30.1310.20">
    <property type="entry name" value="PRTase-like"/>
    <property type="match status" value="1"/>
</dbReference>
<dbReference type="Gene3D" id="3.30.1870.10">
    <property type="entry name" value="EreA-like, domain 2"/>
    <property type="match status" value="1"/>
</dbReference>
<sequence length="882" mass="96623">MVQSHLQFRDRFDAGRQLATKLVALTLEQPVVYALPRGGVPIALEISRALQAPLDLLLVRKIGAPGTPEVALGAVVEGSGAETVINEEVRMATGADDTYLERARQRELVELERRRALYLGSRARLKPAGRTAIVVDDGLATGATAKAALIAIKNQGAAKVVLAVPVAPEATLAEMRPYADIIVCLHPVRAFPGVGAFYSDFHQLTDEETIGLLRQGWVRGGTTGSAHSRRSILVPPLGLVGDLSVPLDPRGIILFAHGSGSSRLSPRNAAVADRLNDKGFATLLLDLLTADEAKDRRNVFDIPLLAERLLEAAIWIQAEPDIADLPLGLFGASTGAGAAMLAAAELQGRVAAVVSRGGRPDLAGPRLAEIEAPTLLIVGGDDREVLTLNQKALHALACEKLLKIVPGATHLFEEPGALEAVTDLASAWFEHYLLKPNQPPTSATPQSISQTSAVAVLRTAAEPLPSLEDANFAAVFDRFAQARVILLGEASHGTSEFYLARAAITRRLIERHGFTIVAVEADWPDAAAIDRYVRQSPHRPMHSTPFARFPTWMWRNKDVDAFISFLRNHNAKKLQGEKVGFYGLDLYNMTASIAAVLAYLDRVDPEAAQIARERYACLSPWSREPAAYGRASLTEGYALCERPVTRILIDLLQKELQYAKNDGAEFFDAMQNARLVADAERYYRAMYYGARESWNHRDQHMFNALQNILAWTGPKAKAVVWAHNSHIGDARFTEMGMERGELNIGQLCRQAYGRDAALIGFGTHSGTVAAASEWDGPMEIKAIRPSRPGSYEDLFHKVGADRFLVDFRAKEHDNLRRVIAAPRLERYIGVIYRPETERWSHYSYASLSDQYDAFVWFDQSCAVIPLPTEVAAGEDETYPFGL</sequence>
<dbReference type="EMBL" id="JABDYC010000010">
    <property type="protein sequence ID" value="MBX5025771.1"/>
    <property type="molecule type" value="Genomic_DNA"/>
</dbReference>
<dbReference type="CDD" id="cd06223">
    <property type="entry name" value="PRTases_typeI"/>
    <property type="match status" value="1"/>
</dbReference>
<dbReference type="InterPro" id="IPR007815">
    <property type="entry name" value="Emycin_Estase"/>
</dbReference>
<dbReference type="PANTHER" id="PTHR31299">
    <property type="entry name" value="ESTERASE, PUTATIVE (AFU_ORTHOLOGUE AFUA_1G05850)-RELATED"/>
    <property type="match status" value="1"/>
</dbReference>
<evidence type="ECO:0000313" key="3">
    <source>
        <dbReference type="Proteomes" id="UP000749740"/>
    </source>
</evidence>
<proteinExistence type="predicted"/>
<dbReference type="AlphaFoldDB" id="A0A9Q3MCS2"/>
<dbReference type="RefSeq" id="WP_221108410.1">
    <property type="nucleotide sequence ID" value="NZ_JABDXU010000007.1"/>
</dbReference>
<protein>
    <submittedName>
        <fullName evidence="2">Erythromycin esterase</fullName>
    </submittedName>
</protein>
<evidence type="ECO:0000313" key="2">
    <source>
        <dbReference type="EMBL" id="MBX5025771.1"/>
    </source>
</evidence>
<dbReference type="InterPro" id="IPR000836">
    <property type="entry name" value="PRTase_dom"/>
</dbReference>
<dbReference type="InterPro" id="IPR052036">
    <property type="entry name" value="Hydrolase/PRTase-associated"/>
</dbReference>
<dbReference type="Gene3D" id="1.20.1440.30">
    <property type="entry name" value="Biosynthetic Protein domain"/>
    <property type="match status" value="1"/>
</dbReference>
<evidence type="ECO:0000259" key="1">
    <source>
        <dbReference type="Pfam" id="PF00156"/>
    </source>
</evidence>
<comment type="caution">
    <text evidence="2">The sequence shown here is derived from an EMBL/GenBank/DDBJ whole genome shotgun (WGS) entry which is preliminary data.</text>
</comment>
<name>A0A9Q3MCS2_9HYPH</name>
<dbReference type="CDD" id="cd14728">
    <property type="entry name" value="Ere-like"/>
    <property type="match status" value="1"/>
</dbReference>
<dbReference type="Gene3D" id="3.40.50.2020">
    <property type="match status" value="1"/>
</dbReference>
<gene>
    <name evidence="2" type="ORF">HJB63_24940</name>
</gene>
<dbReference type="InterPro" id="IPR029057">
    <property type="entry name" value="PRTase-like"/>
</dbReference>
<dbReference type="SUPFAM" id="SSF53474">
    <property type="entry name" value="alpha/beta-Hydrolases"/>
    <property type="match status" value="1"/>
</dbReference>
<dbReference type="Pfam" id="PF00156">
    <property type="entry name" value="Pribosyltran"/>
    <property type="match status" value="1"/>
</dbReference>
<dbReference type="Gene3D" id="3.40.1660.10">
    <property type="entry name" value="EreA-like (biosynthetic domain)"/>
    <property type="match status" value="1"/>
</dbReference>